<dbReference type="InterPro" id="IPR003451">
    <property type="entry name" value="LytB/IspH"/>
</dbReference>
<sequence>MQVTKITPRGYCYGVVDAMVIARNAALDKTLPRPIYILGMIVHNKHVTDAFEQDGIITLDGANRKDILDKVDKGTVIFTAHGVSPEIREVARQKGLVSIDATCPDVTVTHDLIAEKSQEGYDIIYIGKKGHPEPEGAIGVAPDHVHLVQSLEDIDHLVLNREKLLVTNQTTMSQWDVAHLMKRLEEKFPNIEVHKEICLATQVRQEAVAKQAGATDLLIVVGDPKSNNSNRLTQVSEEIAHTKSFRIADLSELKLEWLEGVDTVGVTAGASTPTPIVKEVINFLDQFEPADPTTHSLERSVTIDRILPKIKTPKPVIKIEPYPASE</sequence>
<organism evidence="6 7">
    <name type="scientific">Viridibacillus soli</name>
    <dbReference type="NCBI Taxonomy" id="2798301"/>
    <lineage>
        <taxon>Bacteria</taxon>
        <taxon>Bacillati</taxon>
        <taxon>Bacillota</taxon>
        <taxon>Bacilli</taxon>
        <taxon>Bacillales</taxon>
        <taxon>Caryophanaceae</taxon>
        <taxon>Viridibacillus</taxon>
    </lineage>
</organism>
<feature type="binding site" evidence="5">
    <location>
        <position position="198"/>
    </location>
    <ligand>
        <name>[4Fe-4S] cluster</name>
        <dbReference type="ChEBI" id="CHEBI:49883"/>
    </ligand>
</feature>
<evidence type="ECO:0000313" key="6">
    <source>
        <dbReference type="EMBL" id="MBK3493308.1"/>
    </source>
</evidence>
<keyword evidence="1 5" id="KW-0004">4Fe-4S</keyword>
<dbReference type="Proteomes" id="UP000618943">
    <property type="component" value="Unassembled WGS sequence"/>
</dbReference>
<comment type="function">
    <text evidence="5">Catalyzes the conversion of 1-hydroxy-2-methyl-2-(E)-butenyl 4-diphosphate (HMBPP) into a mixture of isopentenyl diphosphate (IPP) and dimethylallyl diphosphate (DMAPP). Acts in the terminal step of the DOXP/MEP pathway for isoprenoid precursor biosynthesis.</text>
</comment>
<gene>
    <name evidence="5" type="primary">ispH</name>
    <name evidence="6" type="ORF">JFL43_00180</name>
</gene>
<name>A0ABS1H2M3_9BACL</name>
<keyword evidence="3 5" id="KW-0408">Iron</keyword>
<dbReference type="EC" id="1.17.7.4" evidence="5"/>
<feature type="binding site" evidence="5">
    <location>
        <position position="226"/>
    </location>
    <ligand>
        <name>(2E)-4-hydroxy-3-methylbut-2-enyl diphosphate</name>
        <dbReference type="ChEBI" id="CHEBI:128753"/>
    </ligand>
</feature>
<dbReference type="RefSeq" id="WP_100794276.1">
    <property type="nucleotide sequence ID" value="NZ_JAEOAH010000001.1"/>
</dbReference>
<comment type="catalytic activity">
    <reaction evidence="5">
        <text>dimethylallyl diphosphate + 2 oxidized [2Fe-2S]-[ferredoxin] + H2O = (2E)-4-hydroxy-3-methylbut-2-enyl diphosphate + 2 reduced [2Fe-2S]-[ferredoxin] + 2 H(+)</text>
        <dbReference type="Rhea" id="RHEA:24825"/>
        <dbReference type="Rhea" id="RHEA-COMP:10000"/>
        <dbReference type="Rhea" id="RHEA-COMP:10001"/>
        <dbReference type="ChEBI" id="CHEBI:15377"/>
        <dbReference type="ChEBI" id="CHEBI:15378"/>
        <dbReference type="ChEBI" id="CHEBI:33737"/>
        <dbReference type="ChEBI" id="CHEBI:33738"/>
        <dbReference type="ChEBI" id="CHEBI:57623"/>
        <dbReference type="ChEBI" id="CHEBI:128753"/>
        <dbReference type="EC" id="1.17.7.4"/>
    </reaction>
</comment>
<dbReference type="CDD" id="cd13944">
    <property type="entry name" value="lytB_ispH"/>
    <property type="match status" value="1"/>
</dbReference>
<feature type="binding site" evidence="5">
    <location>
        <position position="226"/>
    </location>
    <ligand>
        <name>isopentenyl diphosphate</name>
        <dbReference type="ChEBI" id="CHEBI:128769"/>
    </ligand>
</feature>
<feature type="active site" description="Proton donor" evidence="5">
    <location>
        <position position="133"/>
    </location>
</feature>
<comment type="cofactor">
    <cofactor evidence="5">
        <name>[4Fe-4S] cluster</name>
        <dbReference type="ChEBI" id="CHEBI:49883"/>
    </cofactor>
    <text evidence="5">Binds 1 [4Fe-4S] cluster per subunit.</text>
</comment>
<dbReference type="Gene3D" id="3.40.50.11270">
    <property type="match status" value="1"/>
</dbReference>
<feature type="binding site" evidence="5">
    <location>
        <position position="226"/>
    </location>
    <ligand>
        <name>dimethylallyl diphosphate</name>
        <dbReference type="ChEBI" id="CHEBI:57623"/>
    </ligand>
</feature>
<feature type="binding site" evidence="5">
    <location>
        <position position="43"/>
    </location>
    <ligand>
        <name>(2E)-4-hydroxy-3-methylbut-2-enyl diphosphate</name>
        <dbReference type="ChEBI" id="CHEBI:128753"/>
    </ligand>
</feature>
<evidence type="ECO:0000256" key="4">
    <source>
        <dbReference type="ARBA" id="ARBA00023014"/>
    </source>
</evidence>
<feature type="binding site" evidence="5">
    <location>
        <position position="170"/>
    </location>
    <ligand>
        <name>(2E)-4-hydroxy-3-methylbut-2-enyl diphosphate</name>
        <dbReference type="ChEBI" id="CHEBI:128753"/>
    </ligand>
</feature>
<feature type="binding site" evidence="5">
    <location>
        <position position="271"/>
    </location>
    <ligand>
        <name>isopentenyl diphosphate</name>
        <dbReference type="ChEBI" id="CHEBI:128769"/>
    </ligand>
</feature>
<feature type="binding site" evidence="5">
    <location>
        <position position="43"/>
    </location>
    <ligand>
        <name>isopentenyl diphosphate</name>
        <dbReference type="ChEBI" id="CHEBI:128769"/>
    </ligand>
</feature>
<evidence type="ECO:0000256" key="2">
    <source>
        <dbReference type="ARBA" id="ARBA00022723"/>
    </source>
</evidence>
<proteinExistence type="inferred from homology"/>
<feature type="binding site" evidence="5">
    <location>
        <position position="271"/>
    </location>
    <ligand>
        <name>dimethylallyl diphosphate</name>
        <dbReference type="ChEBI" id="CHEBI:57623"/>
    </ligand>
</feature>
<feature type="binding site" evidence="5">
    <location>
        <position position="131"/>
    </location>
    <ligand>
        <name>(2E)-4-hydroxy-3-methylbut-2-enyl diphosphate</name>
        <dbReference type="ChEBI" id="CHEBI:128753"/>
    </ligand>
</feature>
<dbReference type="NCBIfam" id="TIGR00216">
    <property type="entry name" value="ispH_lytB"/>
    <property type="match status" value="1"/>
</dbReference>
<feature type="binding site" evidence="5">
    <location>
        <position position="228"/>
    </location>
    <ligand>
        <name>dimethylallyl diphosphate</name>
        <dbReference type="ChEBI" id="CHEBI:57623"/>
    </ligand>
</feature>
<keyword evidence="5 6" id="KW-0560">Oxidoreductase</keyword>
<reference evidence="6 7" key="1">
    <citation type="submission" date="2020-12" db="EMBL/GenBank/DDBJ databases">
        <title>YIM B01967 draft genome.</title>
        <authorList>
            <person name="Yan X."/>
        </authorList>
    </citation>
    <scope>NUCLEOTIDE SEQUENCE [LARGE SCALE GENOMIC DNA]</scope>
    <source>
        <strain evidence="6 7">YIM B01967</strain>
    </source>
</reference>
<feature type="binding site" evidence="5">
    <location>
        <position position="228"/>
    </location>
    <ligand>
        <name>(2E)-4-hydroxy-3-methylbut-2-enyl diphosphate</name>
        <dbReference type="ChEBI" id="CHEBI:128753"/>
    </ligand>
</feature>
<evidence type="ECO:0000256" key="3">
    <source>
        <dbReference type="ARBA" id="ARBA00023004"/>
    </source>
</evidence>
<comment type="caution">
    <text evidence="5">Lacks conserved residue(s) required for the propagation of feature annotation.</text>
</comment>
<comment type="pathway">
    <text evidence="5">Isoprenoid biosynthesis; dimethylallyl diphosphate biosynthesis; dimethylallyl diphosphate from (2E)-4-hydroxy-3-methylbutenyl diphosphate: step 1/1.</text>
</comment>
<dbReference type="PANTHER" id="PTHR30426">
    <property type="entry name" value="4-HYDROXY-3-METHYLBUT-2-ENYL DIPHOSPHATE REDUCTASE"/>
    <property type="match status" value="1"/>
</dbReference>
<dbReference type="GO" id="GO:0051745">
    <property type="term" value="F:4-hydroxy-3-methylbut-2-enyl diphosphate reductase activity"/>
    <property type="evidence" value="ECO:0007669"/>
    <property type="project" value="UniProtKB-EC"/>
</dbReference>
<feature type="binding site" evidence="5">
    <location>
        <position position="131"/>
    </location>
    <ligand>
        <name>dimethylallyl diphosphate</name>
        <dbReference type="ChEBI" id="CHEBI:57623"/>
    </ligand>
</feature>
<comment type="similarity">
    <text evidence="5">Belongs to the IspH family.</text>
</comment>
<keyword evidence="7" id="KW-1185">Reference proteome</keyword>
<dbReference type="NCBIfam" id="NF002187">
    <property type="entry name" value="PRK01045.1-1"/>
    <property type="match status" value="1"/>
</dbReference>
<protein>
    <recommendedName>
        <fullName evidence="5">4-hydroxy-3-methylbut-2-enyl diphosphate reductase</fullName>
        <shortName evidence="5">HMBPP reductase</shortName>
        <ecNumber evidence="5">1.17.7.4</ecNumber>
    </recommendedName>
</protein>
<feature type="binding site" evidence="5">
    <location>
        <position position="81"/>
    </location>
    <ligand>
        <name>isopentenyl diphosphate</name>
        <dbReference type="ChEBI" id="CHEBI:128769"/>
    </ligand>
</feature>
<feature type="binding site" evidence="5">
    <location>
        <position position="81"/>
    </location>
    <ligand>
        <name>dimethylallyl diphosphate</name>
        <dbReference type="ChEBI" id="CHEBI:57623"/>
    </ligand>
</feature>
<keyword evidence="4 5" id="KW-0411">Iron-sulfur</keyword>
<feature type="binding site" evidence="5">
    <location>
        <position position="271"/>
    </location>
    <ligand>
        <name>(2E)-4-hydroxy-3-methylbut-2-enyl diphosphate</name>
        <dbReference type="ChEBI" id="CHEBI:128753"/>
    </ligand>
</feature>
<dbReference type="Pfam" id="PF02401">
    <property type="entry name" value="LYTB"/>
    <property type="match status" value="1"/>
</dbReference>
<evidence type="ECO:0000256" key="1">
    <source>
        <dbReference type="ARBA" id="ARBA00022485"/>
    </source>
</evidence>
<feature type="binding site" evidence="5">
    <location>
        <position position="131"/>
    </location>
    <ligand>
        <name>isopentenyl diphosphate</name>
        <dbReference type="ChEBI" id="CHEBI:128769"/>
    </ligand>
</feature>
<dbReference type="PANTHER" id="PTHR30426:SF0">
    <property type="entry name" value="4-HYDROXY-3-METHYLBUT-2-ENYL DIPHOSPHATE REDUCTASE"/>
    <property type="match status" value="1"/>
</dbReference>
<keyword evidence="5" id="KW-0414">Isoprene biosynthesis</keyword>
<feature type="binding site" evidence="5">
    <location>
        <position position="81"/>
    </location>
    <ligand>
        <name>(2E)-4-hydroxy-3-methylbut-2-enyl diphosphate</name>
        <dbReference type="ChEBI" id="CHEBI:128753"/>
    </ligand>
</feature>
<feature type="binding site" evidence="5">
    <location>
        <position position="228"/>
    </location>
    <ligand>
        <name>isopentenyl diphosphate</name>
        <dbReference type="ChEBI" id="CHEBI:128769"/>
    </ligand>
</feature>
<comment type="caution">
    <text evidence="6">The sequence shown here is derived from an EMBL/GenBank/DDBJ whole genome shotgun (WGS) entry which is preliminary data.</text>
</comment>
<dbReference type="EMBL" id="JAEOAH010000001">
    <property type="protein sequence ID" value="MBK3493308.1"/>
    <property type="molecule type" value="Genomic_DNA"/>
</dbReference>
<evidence type="ECO:0000313" key="7">
    <source>
        <dbReference type="Proteomes" id="UP000618943"/>
    </source>
</evidence>
<feature type="binding site" evidence="5">
    <location>
        <position position="43"/>
    </location>
    <ligand>
        <name>dimethylallyl diphosphate</name>
        <dbReference type="ChEBI" id="CHEBI:57623"/>
    </ligand>
</feature>
<keyword evidence="2 5" id="KW-0479">Metal-binding</keyword>
<accession>A0ABS1H2M3</accession>
<feature type="binding site" evidence="5">
    <location>
        <position position="12"/>
    </location>
    <ligand>
        <name>[4Fe-4S] cluster</name>
        <dbReference type="ChEBI" id="CHEBI:49883"/>
    </ligand>
</feature>
<comment type="pathway">
    <text evidence="5">Isoprenoid biosynthesis; isopentenyl diphosphate biosynthesis via DXP pathway; isopentenyl diphosphate from 1-deoxy-D-xylulose 5-phosphate: step 6/6.</text>
</comment>
<comment type="catalytic activity">
    <reaction evidence="5">
        <text>isopentenyl diphosphate + 2 oxidized [2Fe-2S]-[ferredoxin] + H2O = (2E)-4-hydroxy-3-methylbut-2-enyl diphosphate + 2 reduced [2Fe-2S]-[ferredoxin] + 2 H(+)</text>
        <dbReference type="Rhea" id="RHEA:24488"/>
        <dbReference type="Rhea" id="RHEA-COMP:10000"/>
        <dbReference type="Rhea" id="RHEA-COMP:10001"/>
        <dbReference type="ChEBI" id="CHEBI:15377"/>
        <dbReference type="ChEBI" id="CHEBI:15378"/>
        <dbReference type="ChEBI" id="CHEBI:33737"/>
        <dbReference type="ChEBI" id="CHEBI:33738"/>
        <dbReference type="ChEBI" id="CHEBI:128753"/>
        <dbReference type="ChEBI" id="CHEBI:128769"/>
        <dbReference type="EC" id="1.17.7.4"/>
    </reaction>
</comment>
<dbReference type="HAMAP" id="MF_00191">
    <property type="entry name" value="IspH"/>
    <property type="match status" value="1"/>
</dbReference>
<dbReference type="Gene3D" id="3.40.1010.20">
    <property type="entry name" value="4-hydroxy-3-methylbut-2-enyl diphosphate reductase, catalytic domain"/>
    <property type="match status" value="2"/>
</dbReference>
<evidence type="ECO:0000256" key="5">
    <source>
        <dbReference type="HAMAP-Rule" id="MF_00191"/>
    </source>
</evidence>
<feature type="binding site" evidence="5">
    <location>
        <position position="103"/>
    </location>
    <ligand>
        <name>[4Fe-4S] cluster</name>
        <dbReference type="ChEBI" id="CHEBI:49883"/>
    </ligand>
</feature>